<dbReference type="STRING" id="31234.E3LM57"/>
<proteinExistence type="predicted"/>
<sequence length="168" mass="18953">MIIEERKSYESNLESIDSDLRLENVRQNAEKLGWDHFARSVRRNLQEKRQTLEARIRLDVLGSLAFMKEHLPIDKEASVTRKLQYFAEGLGENCVVSSHGGYFCIKNPDVTVEIGVAEDNVSSCKIGYFGQPLFDAPEALKLMKAGDFSKFRDAVANILSSLPKEITV</sequence>
<reference evidence="1" key="1">
    <citation type="submission" date="2007-07" db="EMBL/GenBank/DDBJ databases">
        <title>PCAP assembly of the Caenorhabditis remanei genome.</title>
        <authorList>
            <consortium name="The Caenorhabditis remanei Sequencing Consortium"/>
            <person name="Wilson R.K."/>
        </authorList>
    </citation>
    <scope>NUCLEOTIDE SEQUENCE [LARGE SCALE GENOMIC DNA]</scope>
    <source>
        <strain evidence="1">PB4641</strain>
    </source>
</reference>
<organism evidence="2">
    <name type="scientific">Caenorhabditis remanei</name>
    <name type="common">Caenorhabditis vulgaris</name>
    <dbReference type="NCBI Taxonomy" id="31234"/>
    <lineage>
        <taxon>Eukaryota</taxon>
        <taxon>Metazoa</taxon>
        <taxon>Ecdysozoa</taxon>
        <taxon>Nematoda</taxon>
        <taxon>Chromadorea</taxon>
        <taxon>Rhabditida</taxon>
        <taxon>Rhabditina</taxon>
        <taxon>Rhabditomorpha</taxon>
        <taxon>Rhabditoidea</taxon>
        <taxon>Rhabditidae</taxon>
        <taxon>Peloderinae</taxon>
        <taxon>Caenorhabditis</taxon>
    </lineage>
</organism>
<keyword evidence="2" id="KW-1185">Reference proteome</keyword>
<dbReference type="Proteomes" id="UP000008281">
    <property type="component" value="Unassembled WGS sequence"/>
</dbReference>
<protein>
    <submittedName>
        <fullName evidence="1">Uncharacterized protein</fullName>
    </submittedName>
</protein>
<dbReference type="EMBL" id="DS268411">
    <property type="protein sequence ID" value="EFP02954.1"/>
    <property type="molecule type" value="Genomic_DNA"/>
</dbReference>
<evidence type="ECO:0000313" key="2">
    <source>
        <dbReference type="Proteomes" id="UP000008281"/>
    </source>
</evidence>
<name>E3LM57_CAERE</name>
<dbReference type="AlphaFoldDB" id="E3LM57"/>
<dbReference type="OrthoDB" id="5778006at2759"/>
<dbReference type="OMA" id="IDNELRM"/>
<evidence type="ECO:0000313" key="1">
    <source>
        <dbReference type="EMBL" id="EFP02954.1"/>
    </source>
</evidence>
<gene>
    <name evidence="1" type="ORF">CRE_28072</name>
</gene>
<dbReference type="InParanoid" id="E3LM57"/>
<dbReference type="HOGENOM" id="CLU_1551434_0_0_1"/>
<dbReference type="eggNOG" id="ENOG502QPZ7">
    <property type="taxonomic scope" value="Eukaryota"/>
</dbReference>
<accession>E3LM57</accession>